<proteinExistence type="inferred from homology"/>
<dbReference type="InterPro" id="IPR001650">
    <property type="entry name" value="Helicase_C-like"/>
</dbReference>
<keyword evidence="3" id="KW-0547">Nucleotide-binding</keyword>
<dbReference type="Gene3D" id="3.40.50.300">
    <property type="entry name" value="P-loop containing nucleotide triphosphate hydrolases"/>
    <property type="match status" value="2"/>
</dbReference>
<dbReference type="GO" id="GO:0030422">
    <property type="term" value="P:siRNA processing"/>
    <property type="evidence" value="ECO:0007669"/>
    <property type="project" value="TreeGrafter"/>
</dbReference>
<dbReference type="GO" id="GO:0004386">
    <property type="term" value="F:helicase activity"/>
    <property type="evidence" value="ECO:0007669"/>
    <property type="project" value="UniProtKB-KW"/>
</dbReference>
<dbReference type="SUPFAM" id="SSF69065">
    <property type="entry name" value="RNase III domain-like"/>
    <property type="match status" value="2"/>
</dbReference>
<dbReference type="Pfam" id="PF00271">
    <property type="entry name" value="Helicase_C"/>
    <property type="match status" value="1"/>
</dbReference>
<dbReference type="SMART" id="SM00535">
    <property type="entry name" value="RIBOc"/>
    <property type="match status" value="2"/>
</dbReference>
<dbReference type="PROSITE" id="PS51192">
    <property type="entry name" value="HELICASE_ATP_BIND_1"/>
    <property type="match status" value="1"/>
</dbReference>
<dbReference type="GO" id="GO:0005524">
    <property type="term" value="F:ATP binding"/>
    <property type="evidence" value="ECO:0007669"/>
    <property type="project" value="UniProtKB-KW"/>
</dbReference>
<comment type="similarity">
    <text evidence="8">Belongs to the helicase family. Dicer subfamily.</text>
</comment>
<evidence type="ECO:0000259" key="11">
    <source>
        <dbReference type="PROSITE" id="PS51194"/>
    </source>
</evidence>
<dbReference type="PROSITE" id="PS50142">
    <property type="entry name" value="RNASE_3_2"/>
    <property type="match status" value="2"/>
</dbReference>
<dbReference type="InterPro" id="IPR034904">
    <property type="entry name" value="FSCA_dom_sf"/>
</dbReference>
<reference evidence="13 14" key="1">
    <citation type="journal article" date="2024" name="J Genomics">
        <title>Draft genome sequencing and assembly of Favolaschia claudopus CIRM-BRFM 2984 isolated from oak limbs.</title>
        <authorList>
            <person name="Navarro D."/>
            <person name="Drula E."/>
            <person name="Chaduli D."/>
            <person name="Cazenave R."/>
            <person name="Ahrendt S."/>
            <person name="Wang J."/>
            <person name="Lipzen A."/>
            <person name="Daum C."/>
            <person name="Barry K."/>
            <person name="Grigoriev I.V."/>
            <person name="Favel A."/>
            <person name="Rosso M.N."/>
            <person name="Martin F."/>
        </authorList>
    </citation>
    <scope>NUCLEOTIDE SEQUENCE [LARGE SCALE GENOMIC DNA]</scope>
    <source>
        <strain evidence="13 14">CIRM-BRFM 2984</strain>
    </source>
</reference>
<evidence type="ECO:0000256" key="2">
    <source>
        <dbReference type="ARBA" id="ARBA00022737"/>
    </source>
</evidence>
<dbReference type="SMART" id="SM00490">
    <property type="entry name" value="HELICc"/>
    <property type="match status" value="1"/>
</dbReference>
<evidence type="ECO:0000259" key="12">
    <source>
        <dbReference type="PROSITE" id="PS51327"/>
    </source>
</evidence>
<dbReference type="InterPro" id="IPR011545">
    <property type="entry name" value="DEAD/DEAH_box_helicase_dom"/>
</dbReference>
<dbReference type="Pfam" id="PF00636">
    <property type="entry name" value="Ribonuclease_3"/>
    <property type="match status" value="1"/>
</dbReference>
<dbReference type="PROSITE" id="PS51327">
    <property type="entry name" value="DICER_DSRBF"/>
    <property type="match status" value="1"/>
</dbReference>
<evidence type="ECO:0000256" key="3">
    <source>
        <dbReference type="ARBA" id="ARBA00022741"/>
    </source>
</evidence>
<feature type="domain" description="RNase III" evidence="9">
    <location>
        <begin position="1258"/>
        <end position="1405"/>
    </location>
</feature>
<evidence type="ECO:0000259" key="9">
    <source>
        <dbReference type="PROSITE" id="PS50142"/>
    </source>
</evidence>
<dbReference type="GO" id="GO:0007059">
    <property type="term" value="P:chromosome segregation"/>
    <property type="evidence" value="ECO:0007669"/>
    <property type="project" value="UniProtKB-KW"/>
</dbReference>
<dbReference type="Proteomes" id="UP001362999">
    <property type="component" value="Unassembled WGS sequence"/>
</dbReference>
<dbReference type="CDD" id="cd00593">
    <property type="entry name" value="RIBOc"/>
    <property type="match status" value="2"/>
</dbReference>
<dbReference type="PANTHER" id="PTHR14950:SF37">
    <property type="entry name" value="ENDORIBONUCLEASE DICER"/>
    <property type="match status" value="1"/>
</dbReference>
<dbReference type="EMBL" id="JAWWNJ010000019">
    <property type="protein sequence ID" value="KAK7035758.1"/>
    <property type="molecule type" value="Genomic_DNA"/>
</dbReference>
<dbReference type="InterPro" id="IPR036389">
    <property type="entry name" value="RNase_III_sf"/>
</dbReference>
<feature type="domain" description="Dicer dsRNA-binding fold" evidence="12">
    <location>
        <begin position="691"/>
        <end position="791"/>
    </location>
</feature>
<dbReference type="Gene3D" id="6.10.250.1280">
    <property type="match status" value="1"/>
</dbReference>
<dbReference type="Pfam" id="PF00270">
    <property type="entry name" value="DEAD"/>
    <property type="match status" value="1"/>
</dbReference>
<dbReference type="GO" id="GO:0003723">
    <property type="term" value="F:RNA binding"/>
    <property type="evidence" value="ECO:0007669"/>
    <property type="project" value="UniProtKB-UniRule"/>
</dbReference>
<evidence type="ECO:0000256" key="4">
    <source>
        <dbReference type="ARBA" id="ARBA00022801"/>
    </source>
</evidence>
<dbReference type="InterPro" id="IPR014001">
    <property type="entry name" value="Helicase_ATP-bd"/>
</dbReference>
<dbReference type="InterPro" id="IPR002744">
    <property type="entry name" value="MIP18-like"/>
</dbReference>
<feature type="domain" description="Helicase C-terminal" evidence="11">
    <location>
        <begin position="508"/>
        <end position="664"/>
    </location>
</feature>
<comment type="similarity">
    <text evidence="1">Belongs to the MIP18 family.</text>
</comment>
<dbReference type="InterPro" id="IPR000999">
    <property type="entry name" value="RNase_III_dom"/>
</dbReference>
<keyword evidence="4" id="KW-0378">Hydrolase</keyword>
<dbReference type="PANTHER" id="PTHR14950">
    <property type="entry name" value="DICER-RELATED"/>
    <property type="match status" value="1"/>
</dbReference>
<comment type="caution">
    <text evidence="13">The sequence shown here is derived from an EMBL/GenBank/DDBJ whole genome shotgun (WGS) entry which is preliminary data.</text>
</comment>
<evidence type="ECO:0000313" key="13">
    <source>
        <dbReference type="EMBL" id="KAK7035758.1"/>
    </source>
</evidence>
<evidence type="ECO:0000256" key="1">
    <source>
        <dbReference type="ARBA" id="ARBA00010381"/>
    </source>
</evidence>
<dbReference type="InterPro" id="IPR027417">
    <property type="entry name" value="P-loop_NTPase"/>
</dbReference>
<accession>A0AAW0C9V6</accession>
<keyword evidence="5" id="KW-0347">Helicase</keyword>
<feature type="domain" description="Helicase ATP-binding" evidence="10">
    <location>
        <begin position="187"/>
        <end position="360"/>
    </location>
</feature>
<dbReference type="GO" id="GO:0004525">
    <property type="term" value="F:ribonuclease III activity"/>
    <property type="evidence" value="ECO:0007669"/>
    <property type="project" value="InterPro"/>
</dbReference>
<keyword evidence="6" id="KW-0159">Chromosome partition</keyword>
<dbReference type="GO" id="GO:1990229">
    <property type="term" value="C:iron-sulfur cluster assembly complex"/>
    <property type="evidence" value="ECO:0007669"/>
    <property type="project" value="UniProtKB-ARBA"/>
</dbReference>
<dbReference type="CDD" id="cd18034">
    <property type="entry name" value="DEXHc_dicer"/>
    <property type="match status" value="1"/>
</dbReference>
<keyword evidence="2" id="KW-0677">Repeat</keyword>
<protein>
    <submittedName>
        <fullName evidence="13">Uncharacterized protein</fullName>
    </submittedName>
</protein>
<dbReference type="FunFam" id="3.30.300.130:FF:000005">
    <property type="entry name" value="Mitotic spindle-associated mmxd complex subunit"/>
    <property type="match status" value="1"/>
</dbReference>
<evidence type="ECO:0000313" key="14">
    <source>
        <dbReference type="Proteomes" id="UP001362999"/>
    </source>
</evidence>
<organism evidence="13 14">
    <name type="scientific">Favolaschia claudopus</name>
    <dbReference type="NCBI Taxonomy" id="2862362"/>
    <lineage>
        <taxon>Eukaryota</taxon>
        <taxon>Fungi</taxon>
        <taxon>Dikarya</taxon>
        <taxon>Basidiomycota</taxon>
        <taxon>Agaricomycotina</taxon>
        <taxon>Agaricomycetes</taxon>
        <taxon>Agaricomycetidae</taxon>
        <taxon>Agaricales</taxon>
        <taxon>Marasmiineae</taxon>
        <taxon>Mycenaceae</taxon>
        <taxon>Favolaschia</taxon>
    </lineage>
</organism>
<evidence type="ECO:0000256" key="7">
    <source>
        <dbReference type="ARBA" id="ARBA00022840"/>
    </source>
</evidence>
<keyword evidence="8" id="KW-0694">RNA-binding</keyword>
<dbReference type="Gene3D" id="3.30.300.130">
    <property type="entry name" value="Fe-S cluster assembly (FSCA)"/>
    <property type="match status" value="1"/>
</dbReference>
<dbReference type="InterPro" id="IPR005034">
    <property type="entry name" value="Dicer_dimerisation"/>
</dbReference>
<dbReference type="PROSITE" id="PS00517">
    <property type="entry name" value="RNASE_3_1"/>
    <property type="match status" value="1"/>
</dbReference>
<dbReference type="Pfam" id="PF14622">
    <property type="entry name" value="Ribonucleas_3_3"/>
    <property type="match status" value="1"/>
</dbReference>
<dbReference type="Gene3D" id="3.30.160.380">
    <property type="entry name" value="Dicer dimerisation domain"/>
    <property type="match status" value="1"/>
</dbReference>
<name>A0AAW0C9V6_9AGAR</name>
<dbReference type="Gene3D" id="1.10.1520.10">
    <property type="entry name" value="Ribonuclease III domain"/>
    <property type="match status" value="2"/>
</dbReference>
<keyword evidence="7" id="KW-0067">ATP-binding</keyword>
<gene>
    <name evidence="13" type="ORF">R3P38DRAFT_3391822</name>
</gene>
<evidence type="ECO:0000259" key="10">
    <source>
        <dbReference type="PROSITE" id="PS51192"/>
    </source>
</evidence>
<dbReference type="GO" id="GO:0005634">
    <property type="term" value="C:nucleus"/>
    <property type="evidence" value="ECO:0007669"/>
    <property type="project" value="TreeGrafter"/>
</dbReference>
<dbReference type="SUPFAM" id="SSF52540">
    <property type="entry name" value="P-loop containing nucleoside triphosphate hydrolases"/>
    <property type="match status" value="1"/>
</dbReference>
<dbReference type="Pfam" id="PF03368">
    <property type="entry name" value="Dicer_dimer"/>
    <property type="match status" value="1"/>
</dbReference>
<dbReference type="SMART" id="SM00487">
    <property type="entry name" value="DEXDc"/>
    <property type="match status" value="1"/>
</dbReference>
<evidence type="ECO:0000256" key="6">
    <source>
        <dbReference type="ARBA" id="ARBA00022829"/>
    </source>
</evidence>
<dbReference type="SUPFAM" id="SSF117916">
    <property type="entry name" value="Fe-S cluster assembly (FSCA) domain-like"/>
    <property type="match status" value="1"/>
</dbReference>
<dbReference type="InterPro" id="IPR038248">
    <property type="entry name" value="Dicer_dimer_sf"/>
</dbReference>
<feature type="domain" description="RNase III" evidence="9">
    <location>
        <begin position="1082"/>
        <end position="1221"/>
    </location>
</feature>
<sequence>MAVEVFNPNPVIFAPVKSTKPSSKADNIWVLDPLDIQDEAEEVDSEEPIDEHEIFDLIRSIADPEHPNTLEELRVVSAPQVKIIGNRVHVEFTPTVPHCGMSILIGLSIRVRLLRALPSRFKIDLTLKPGSHQSELAVNKQLNDKERVAAALENPALVQALEQSLANASLRAHSHGVMQARHYQEEIFQQCQKQNLIATLPTGTGKSHIALMMCKFVASVQSNAKSIFLVPKVALVAQQAQYVASQSALRVLKLYGALEIDLADRKGWMNKFESHDVFVLTPQIFLNLITHSLWAIDKVALIVFDECHHTRKNHPYNGIMREYFEIKPPQQRPRILGLTASPVNDLKDAIGSLDVLERNLDSKVVTVHHNVEELAAHTSQVSEIIEQYPSPPQTYDFPSPTLWICLDVFRTTLRHLGIGLDDIERRHATALVNLGPYCASMYVFFETGHRISQFREQKDLAEDSPIPSELVAELMQIREIFDSFDLFSVAVPVELEWCSPKVKVLVNILRSHLSQVFQGIIFVDQRQTAFCLARLLPCIPGLEELRCAELVGEGGEGVEGVLKVSGQNTQETLQSFREGRLNLIVATSVAEEGLDLPTCDLVIRFDPLQHMIGYVQSRGRARSQASTFVVMVEENDSVQLARYKSFAEKDPELKAMYQSRRDVLDAEDSEMDDDVMHPGDLASRERYVVPSTNAVLSYDNAISLLGRLCALIPHDAYTPAHTPKFSGDFEGIVQLPSCMPLDAKDLRYRGPVKFSKKEAKRAVAFLAVKRLHELEVFDQYLLPVPSARKGYEENDGTSLLDLDQMPDIMQVSVKDPWTTDCSQQLWIHSVFVDNRRVAGLVTGSELHSVHLNCDQGSVYTSGAQSVQYCESRQREIMHLFTKECIWYRITGSPLELPLSLYLVPLTDIGQPDFHAMQRLLDCPRGNPDWSGINDFHYGHLMVVNTNLHGRAYTLERVRYDVSPTSKPPDDSSEAGFVSYLDYWKHKWTPKAGSKKRQPHIPESGPLLELRPLARTKSTGTYSLYPEPSHTTISTLPIDTAHILFPQDCCRWVDIPVDITRALEVLPALYHRLTDIYRVQRARLSLSLPPISEDRLIEAFTLPCALAGYNNQRLETLGDAVLQLCTTVHLFNRYPTRHEGQLTVMRKNSVCNRYLLSRAKELGLETLLTCETQATRIWRDSIQRPLLDDFLRTSRCVAREFPKRSLQDCMEAMLGASFVTAGIELSLRTGQALGLDFGGPLPWNIRYSVPKTVLVPAVFAELQETLGYPFRCGKLLLEALTHPSFDNQSTGSYERLEFLGDAVCELVVTDFLYRKFPASDSDQLAWPRTRAICAPALAFIAVKCLKLHQLVLVNNTELSKETQRLVPQLQACTGKEIVSRGWRYDPPKVLSDVFESIIGAILVDSNYNYERTAAVVEFTMRDVLEELTPCLRRDPVTELMEWAAGAGCNSSKNVVFKKKIAAQPGGQSSVTTFVHGVAVAGPIVSTSALVAKQLAAEETRLLLTDSKGSKRLACLCDCQHPGVLVEHAQNLPAVTQELRELKV</sequence>
<dbReference type="PROSITE" id="PS51194">
    <property type="entry name" value="HELICASE_CTER"/>
    <property type="match status" value="1"/>
</dbReference>
<evidence type="ECO:0000256" key="8">
    <source>
        <dbReference type="PROSITE-ProRule" id="PRU00657"/>
    </source>
</evidence>
<evidence type="ECO:0000256" key="5">
    <source>
        <dbReference type="ARBA" id="ARBA00022806"/>
    </source>
</evidence>
<dbReference type="Pfam" id="PF01883">
    <property type="entry name" value="FeS_assembly_P"/>
    <property type="match status" value="1"/>
</dbReference>
<keyword evidence="14" id="KW-1185">Reference proteome</keyword>
<dbReference type="GO" id="GO:0140535">
    <property type="term" value="C:intracellular protein-containing complex"/>
    <property type="evidence" value="ECO:0007669"/>
    <property type="project" value="UniProtKB-ARBA"/>
</dbReference>